<dbReference type="STRING" id="1848.SAMN05443637_11540"/>
<dbReference type="PANTHER" id="PTHR43649:SF30">
    <property type="entry name" value="ABC TRANSPORTER SUBSTRATE-BINDING PROTEIN"/>
    <property type="match status" value="1"/>
</dbReference>
<sequence length="442" mass="48598">MVGESAPFGRRTFLRGVGSAGILAAISPALAACGGSSSSTWDGKLNFMGWDHQPEVIKRLVSSWSTANNVPVDVSISPNVGYAAAIQTRLRGGDPIDVFYNHSYNSERFIKQDWATPLNDLPGVDDMVANLYPSARPRYVQADGKIISVPYYSAVHLMHYNKRMVEDAGFSGPPKNLDETYAQAQKLKAGGLETPYVAYWIKEFCEEYFNVYLLSEGVIPFDDQGDPVFADDPKTVRVLEWWQSMYRDGLAASSVLTDDPGKLSTELAQGRAAFFVLHHYFLTAVRELNGPESPNLFHAPVSATGETLQIGDVLQMGTITNEDRKARAWDLMKYYGWKDVDGKFTVLTEWAKSSGLVGPYSDFFDDPAVIAAFPDYYDLKFLSATFGTGSNVMPVRNQSWYSAFQMKVGDHVHNLLLGNATPTETVKALTDAAKAAKKGGGL</sequence>
<dbReference type="EMBL" id="FRAP01000015">
    <property type="protein sequence ID" value="SHK95763.1"/>
    <property type="molecule type" value="Genomic_DNA"/>
</dbReference>
<reference evidence="2 3" key="1">
    <citation type="submission" date="2016-11" db="EMBL/GenBank/DDBJ databases">
        <authorList>
            <person name="Jaros S."/>
            <person name="Januszkiewicz K."/>
            <person name="Wedrychowicz H."/>
        </authorList>
    </citation>
    <scope>NUCLEOTIDE SEQUENCE [LARGE SCALE GENOMIC DNA]</scope>
    <source>
        <strain evidence="2 3">DSM 43832</strain>
    </source>
</reference>
<dbReference type="PANTHER" id="PTHR43649">
    <property type="entry name" value="ARABINOSE-BINDING PROTEIN-RELATED"/>
    <property type="match status" value="1"/>
</dbReference>
<dbReference type="AlphaFoldDB" id="A0A1M6WPR9"/>
<evidence type="ECO:0000313" key="2">
    <source>
        <dbReference type="EMBL" id="SHK95763.1"/>
    </source>
</evidence>
<dbReference type="InterPro" id="IPR006059">
    <property type="entry name" value="SBP"/>
</dbReference>
<keyword evidence="3" id="KW-1185">Reference proteome</keyword>
<dbReference type="PROSITE" id="PS51318">
    <property type="entry name" value="TAT"/>
    <property type="match status" value="1"/>
</dbReference>
<keyword evidence="1" id="KW-0732">Signal</keyword>
<evidence type="ECO:0000256" key="1">
    <source>
        <dbReference type="SAM" id="SignalP"/>
    </source>
</evidence>
<dbReference type="Pfam" id="PF01547">
    <property type="entry name" value="SBP_bac_1"/>
    <property type="match status" value="1"/>
</dbReference>
<dbReference type="SUPFAM" id="SSF53850">
    <property type="entry name" value="Periplasmic binding protein-like II"/>
    <property type="match status" value="1"/>
</dbReference>
<evidence type="ECO:0000313" key="3">
    <source>
        <dbReference type="Proteomes" id="UP000184363"/>
    </source>
</evidence>
<organism evidence="2 3">
    <name type="scientific">Pseudonocardia thermophila</name>
    <dbReference type="NCBI Taxonomy" id="1848"/>
    <lineage>
        <taxon>Bacteria</taxon>
        <taxon>Bacillati</taxon>
        <taxon>Actinomycetota</taxon>
        <taxon>Actinomycetes</taxon>
        <taxon>Pseudonocardiales</taxon>
        <taxon>Pseudonocardiaceae</taxon>
        <taxon>Pseudonocardia</taxon>
    </lineage>
</organism>
<dbReference type="InterPro" id="IPR050490">
    <property type="entry name" value="Bact_solute-bd_prot1"/>
</dbReference>
<name>A0A1M6WPR9_PSETH</name>
<proteinExistence type="predicted"/>
<feature type="signal peptide" evidence="1">
    <location>
        <begin position="1"/>
        <end position="31"/>
    </location>
</feature>
<feature type="chain" id="PRO_5013020062" evidence="1">
    <location>
        <begin position="32"/>
        <end position="442"/>
    </location>
</feature>
<keyword evidence="2" id="KW-0762">Sugar transport</keyword>
<dbReference type="OrthoDB" id="9795467at2"/>
<dbReference type="Proteomes" id="UP000184363">
    <property type="component" value="Unassembled WGS sequence"/>
</dbReference>
<protein>
    <submittedName>
        <fullName evidence="2">Multiple sugar transport system substrate-binding protein</fullName>
    </submittedName>
</protein>
<keyword evidence="2" id="KW-0813">Transport</keyword>
<dbReference type="InterPro" id="IPR006311">
    <property type="entry name" value="TAT_signal"/>
</dbReference>
<dbReference type="Gene3D" id="3.40.190.10">
    <property type="entry name" value="Periplasmic binding protein-like II"/>
    <property type="match status" value="1"/>
</dbReference>
<accession>A0A1M6WPR9</accession>
<gene>
    <name evidence="2" type="ORF">SAMN05443637_11540</name>
</gene>